<dbReference type="EC" id="1.3.1.98" evidence="16"/>
<dbReference type="InterPro" id="IPR006094">
    <property type="entry name" value="Oxid_FAD_bind_N"/>
</dbReference>
<comment type="similarity">
    <text evidence="16">Belongs to the MurB family.</text>
</comment>
<comment type="function">
    <text evidence="2 16">Cell wall formation.</text>
</comment>
<dbReference type="GO" id="GO:0005829">
    <property type="term" value="C:cytosol"/>
    <property type="evidence" value="ECO:0007669"/>
    <property type="project" value="TreeGrafter"/>
</dbReference>
<comment type="cofactor">
    <cofactor evidence="1 16">
        <name>FAD</name>
        <dbReference type="ChEBI" id="CHEBI:57692"/>
    </cofactor>
</comment>
<dbReference type="NCBIfam" id="NF000755">
    <property type="entry name" value="PRK00046.1"/>
    <property type="match status" value="1"/>
</dbReference>
<evidence type="ECO:0000256" key="4">
    <source>
        <dbReference type="ARBA" id="ARBA00004752"/>
    </source>
</evidence>
<feature type="active site" description="Proton donor" evidence="16">
    <location>
        <position position="241"/>
    </location>
</feature>
<keyword evidence="9 16" id="KW-0521">NADP</keyword>
<sequence>MKHLSNISLKDHNTLKINASCSNFYVIENKNDLSEMIKINLGGSRHVLGAGANVLFKSDFKGTILQIVMNEISVLKESTKHVEVEADAGVVWNDLVEWSVNNNLGGIENMTSIPGLVGAAAVGNIAAYGQNISDVCVGLTAYEFETGRFKNFSSQECGFSYRESIFKNELNDKYLILSVIVRFNKNPEINSEYWSKKHGSVGDVLKDNGKPPYTLRNVVDAIIKIRRSKFPDMNEFGTAGSFFKNPLVSKGELESIRKLVPNVQYYPVEALHYVDNLLSVDSDFVKIAAGDILDNGMGYKGKWSGNVGLYKNHALVLVTNGEATGEEVDEFAKKVSEDFYKFCSVNLEREVVTI</sequence>
<dbReference type="PANTHER" id="PTHR21071">
    <property type="entry name" value="UDP-N-ACETYLENOLPYRUVOYLGLUCOSAMINE REDUCTASE"/>
    <property type="match status" value="1"/>
</dbReference>
<evidence type="ECO:0000256" key="7">
    <source>
        <dbReference type="ARBA" id="ARBA00022630"/>
    </source>
</evidence>
<evidence type="ECO:0000256" key="1">
    <source>
        <dbReference type="ARBA" id="ARBA00001974"/>
    </source>
</evidence>
<dbReference type="GO" id="GO:0008360">
    <property type="term" value="P:regulation of cell shape"/>
    <property type="evidence" value="ECO:0007669"/>
    <property type="project" value="UniProtKB-KW"/>
</dbReference>
<dbReference type="GO" id="GO:0008762">
    <property type="term" value="F:UDP-N-acetylmuramate dehydrogenase activity"/>
    <property type="evidence" value="ECO:0007669"/>
    <property type="project" value="UniProtKB-UniRule"/>
</dbReference>
<organism evidence="18 19">
    <name type="scientific">Candidatus Roizmanbacteria bacterium RIFCSPHIGHO2_01_FULL_39_12b</name>
    <dbReference type="NCBI Taxonomy" id="1802030"/>
    <lineage>
        <taxon>Bacteria</taxon>
        <taxon>Candidatus Roizmaniibacteriota</taxon>
    </lineage>
</organism>
<evidence type="ECO:0000256" key="9">
    <source>
        <dbReference type="ARBA" id="ARBA00022857"/>
    </source>
</evidence>
<evidence type="ECO:0000256" key="5">
    <source>
        <dbReference type="ARBA" id="ARBA00022490"/>
    </source>
</evidence>
<dbReference type="InterPro" id="IPR036635">
    <property type="entry name" value="MurB_C_sf"/>
</dbReference>
<gene>
    <name evidence="16" type="primary">murB</name>
    <name evidence="18" type="ORF">A2690_02430</name>
</gene>
<dbReference type="InterPro" id="IPR016167">
    <property type="entry name" value="FAD-bd_PCMH_sub1"/>
</dbReference>
<evidence type="ECO:0000256" key="16">
    <source>
        <dbReference type="HAMAP-Rule" id="MF_00037"/>
    </source>
</evidence>
<proteinExistence type="inferred from homology"/>
<feature type="active site" evidence="16">
    <location>
        <position position="162"/>
    </location>
</feature>
<dbReference type="Gene3D" id="3.30.43.10">
    <property type="entry name" value="Uridine Diphospho-n-acetylenolpyruvylglucosamine Reductase, domain 2"/>
    <property type="match status" value="1"/>
</dbReference>
<dbReference type="GO" id="GO:0051301">
    <property type="term" value="P:cell division"/>
    <property type="evidence" value="ECO:0007669"/>
    <property type="project" value="UniProtKB-KW"/>
</dbReference>
<dbReference type="Pfam" id="PF01565">
    <property type="entry name" value="FAD_binding_4"/>
    <property type="match status" value="1"/>
</dbReference>
<keyword evidence="11 16" id="KW-0573">Peptidoglycan synthesis</keyword>
<name>A0A1F7GDR9_9BACT</name>
<dbReference type="PROSITE" id="PS51387">
    <property type="entry name" value="FAD_PCMH"/>
    <property type="match status" value="1"/>
</dbReference>
<evidence type="ECO:0000256" key="6">
    <source>
        <dbReference type="ARBA" id="ARBA00022618"/>
    </source>
</evidence>
<dbReference type="UniPathway" id="UPA00219"/>
<dbReference type="EMBL" id="MFZF01000007">
    <property type="protein sequence ID" value="OGK17004.1"/>
    <property type="molecule type" value="Genomic_DNA"/>
</dbReference>
<keyword evidence="6 16" id="KW-0132">Cell division</keyword>
<dbReference type="SUPFAM" id="SSF56194">
    <property type="entry name" value="Uridine diphospho-N-Acetylenolpyruvylglucosamine reductase, MurB, C-terminal domain"/>
    <property type="match status" value="1"/>
</dbReference>
<reference evidence="18 19" key="1">
    <citation type="journal article" date="2016" name="Nat. Commun.">
        <title>Thousands of microbial genomes shed light on interconnected biogeochemical processes in an aquifer system.</title>
        <authorList>
            <person name="Anantharaman K."/>
            <person name="Brown C.T."/>
            <person name="Hug L.A."/>
            <person name="Sharon I."/>
            <person name="Castelle C.J."/>
            <person name="Probst A.J."/>
            <person name="Thomas B.C."/>
            <person name="Singh A."/>
            <person name="Wilkins M.J."/>
            <person name="Karaoz U."/>
            <person name="Brodie E.L."/>
            <person name="Williams K.H."/>
            <person name="Hubbard S.S."/>
            <person name="Banfield J.F."/>
        </authorList>
    </citation>
    <scope>NUCLEOTIDE SEQUENCE [LARGE SCALE GENOMIC DNA]</scope>
</reference>
<evidence type="ECO:0000256" key="12">
    <source>
        <dbReference type="ARBA" id="ARBA00023002"/>
    </source>
</evidence>
<dbReference type="AlphaFoldDB" id="A0A1F7GDR9"/>
<evidence type="ECO:0000256" key="2">
    <source>
        <dbReference type="ARBA" id="ARBA00003921"/>
    </source>
</evidence>
<keyword evidence="14 16" id="KW-0961">Cell wall biogenesis/degradation</keyword>
<comment type="caution">
    <text evidence="18">The sequence shown here is derived from an EMBL/GenBank/DDBJ whole genome shotgun (WGS) entry which is preliminary data.</text>
</comment>
<dbReference type="InterPro" id="IPR036318">
    <property type="entry name" value="FAD-bd_PCMH-like_sf"/>
</dbReference>
<feature type="active site" evidence="16">
    <location>
        <position position="350"/>
    </location>
</feature>
<keyword evidence="10 16" id="KW-0133">Cell shape</keyword>
<feature type="domain" description="FAD-binding PCMH-type" evidence="17">
    <location>
        <begin position="17"/>
        <end position="186"/>
    </location>
</feature>
<evidence type="ECO:0000313" key="18">
    <source>
        <dbReference type="EMBL" id="OGK17004.1"/>
    </source>
</evidence>
<evidence type="ECO:0000256" key="14">
    <source>
        <dbReference type="ARBA" id="ARBA00023316"/>
    </source>
</evidence>
<evidence type="ECO:0000259" key="17">
    <source>
        <dbReference type="PROSITE" id="PS51387"/>
    </source>
</evidence>
<keyword evidence="13 16" id="KW-0131">Cell cycle</keyword>
<evidence type="ECO:0000256" key="11">
    <source>
        <dbReference type="ARBA" id="ARBA00022984"/>
    </source>
</evidence>
<evidence type="ECO:0000256" key="3">
    <source>
        <dbReference type="ARBA" id="ARBA00004496"/>
    </source>
</evidence>
<dbReference type="NCBIfam" id="TIGR00179">
    <property type="entry name" value="murB"/>
    <property type="match status" value="1"/>
</dbReference>
<evidence type="ECO:0000256" key="13">
    <source>
        <dbReference type="ARBA" id="ARBA00023306"/>
    </source>
</evidence>
<dbReference type="InterPro" id="IPR016166">
    <property type="entry name" value="FAD-bd_PCMH"/>
</dbReference>
<evidence type="ECO:0000256" key="8">
    <source>
        <dbReference type="ARBA" id="ARBA00022827"/>
    </source>
</evidence>
<evidence type="ECO:0000256" key="10">
    <source>
        <dbReference type="ARBA" id="ARBA00022960"/>
    </source>
</evidence>
<comment type="catalytic activity">
    <reaction evidence="15 16">
        <text>UDP-N-acetyl-alpha-D-muramate + NADP(+) = UDP-N-acetyl-3-O-(1-carboxyvinyl)-alpha-D-glucosamine + NADPH + H(+)</text>
        <dbReference type="Rhea" id="RHEA:12248"/>
        <dbReference type="ChEBI" id="CHEBI:15378"/>
        <dbReference type="ChEBI" id="CHEBI:57783"/>
        <dbReference type="ChEBI" id="CHEBI:58349"/>
        <dbReference type="ChEBI" id="CHEBI:68483"/>
        <dbReference type="ChEBI" id="CHEBI:70757"/>
        <dbReference type="EC" id="1.3.1.98"/>
    </reaction>
</comment>
<dbReference type="PANTHER" id="PTHR21071:SF4">
    <property type="entry name" value="UDP-N-ACETYLENOLPYRUVOYLGLUCOSAMINE REDUCTASE"/>
    <property type="match status" value="1"/>
</dbReference>
<dbReference type="Gene3D" id="3.30.465.10">
    <property type="match status" value="1"/>
</dbReference>
<dbReference type="Proteomes" id="UP000178372">
    <property type="component" value="Unassembled WGS sequence"/>
</dbReference>
<accession>A0A1F7GDR9</accession>
<keyword evidence="7 16" id="KW-0285">Flavoprotein</keyword>
<dbReference type="Pfam" id="PF02873">
    <property type="entry name" value="MurB_C"/>
    <property type="match status" value="1"/>
</dbReference>
<dbReference type="SUPFAM" id="SSF56176">
    <property type="entry name" value="FAD-binding/transporter-associated domain-like"/>
    <property type="match status" value="1"/>
</dbReference>
<keyword evidence="8 16" id="KW-0274">FAD</keyword>
<dbReference type="HAMAP" id="MF_00037">
    <property type="entry name" value="MurB"/>
    <property type="match status" value="1"/>
</dbReference>
<protein>
    <recommendedName>
        <fullName evidence="16">UDP-N-acetylenolpyruvoylglucosamine reductase</fullName>
        <ecNumber evidence="16">1.3.1.98</ecNumber>
    </recommendedName>
    <alternativeName>
        <fullName evidence="16">UDP-N-acetylmuramate dehydrogenase</fullName>
    </alternativeName>
</protein>
<comment type="pathway">
    <text evidence="4 16">Cell wall biogenesis; peptidoglycan biosynthesis.</text>
</comment>
<evidence type="ECO:0000256" key="15">
    <source>
        <dbReference type="ARBA" id="ARBA00048914"/>
    </source>
</evidence>
<dbReference type="GO" id="GO:0071555">
    <property type="term" value="P:cell wall organization"/>
    <property type="evidence" value="ECO:0007669"/>
    <property type="project" value="UniProtKB-KW"/>
</dbReference>
<dbReference type="GO" id="GO:0009252">
    <property type="term" value="P:peptidoglycan biosynthetic process"/>
    <property type="evidence" value="ECO:0007669"/>
    <property type="project" value="UniProtKB-UniRule"/>
</dbReference>
<keyword evidence="12 16" id="KW-0560">Oxidoreductase</keyword>
<comment type="subcellular location">
    <subcellularLocation>
        <location evidence="3 16">Cytoplasm</location>
    </subcellularLocation>
</comment>
<keyword evidence="5 16" id="KW-0963">Cytoplasm</keyword>
<dbReference type="InterPro" id="IPR011601">
    <property type="entry name" value="MurB_C"/>
</dbReference>
<evidence type="ECO:0000313" key="19">
    <source>
        <dbReference type="Proteomes" id="UP000178372"/>
    </source>
</evidence>
<dbReference type="InterPro" id="IPR003170">
    <property type="entry name" value="MurB"/>
</dbReference>
<dbReference type="Gene3D" id="3.90.78.10">
    <property type="entry name" value="UDP-N-acetylenolpyruvoylglucosamine reductase, C-terminal domain"/>
    <property type="match status" value="1"/>
</dbReference>
<dbReference type="InterPro" id="IPR016169">
    <property type="entry name" value="FAD-bd_PCMH_sub2"/>
</dbReference>
<dbReference type="GO" id="GO:0071949">
    <property type="term" value="F:FAD binding"/>
    <property type="evidence" value="ECO:0007669"/>
    <property type="project" value="InterPro"/>
</dbReference>